<dbReference type="GO" id="GO:0005737">
    <property type="term" value="C:cytoplasm"/>
    <property type="evidence" value="ECO:0007669"/>
    <property type="project" value="TreeGrafter"/>
</dbReference>
<evidence type="ECO:0000313" key="11">
    <source>
        <dbReference type="EMBL" id="KAG5483881.1"/>
    </source>
</evidence>
<feature type="region of interest" description="Disordered" evidence="9">
    <location>
        <begin position="68"/>
        <end position="99"/>
    </location>
</feature>
<dbReference type="PROSITE" id="PS00108">
    <property type="entry name" value="PROTEIN_KINASE_ST"/>
    <property type="match status" value="1"/>
</dbReference>
<evidence type="ECO:0000313" key="12">
    <source>
        <dbReference type="Proteomes" id="UP000674179"/>
    </source>
</evidence>
<keyword evidence="3" id="KW-0808">Transferase</keyword>
<dbReference type="InterPro" id="IPR011009">
    <property type="entry name" value="Kinase-like_dom_sf"/>
</dbReference>
<keyword evidence="6" id="KW-0067">ATP-binding</keyword>
<comment type="catalytic activity">
    <reaction evidence="7">
        <text>L-threonyl-[protein] + ATP = O-phospho-L-threonyl-[protein] + ADP + H(+)</text>
        <dbReference type="Rhea" id="RHEA:46608"/>
        <dbReference type="Rhea" id="RHEA-COMP:11060"/>
        <dbReference type="Rhea" id="RHEA-COMP:11605"/>
        <dbReference type="ChEBI" id="CHEBI:15378"/>
        <dbReference type="ChEBI" id="CHEBI:30013"/>
        <dbReference type="ChEBI" id="CHEBI:30616"/>
        <dbReference type="ChEBI" id="CHEBI:61977"/>
        <dbReference type="ChEBI" id="CHEBI:456216"/>
        <dbReference type="EC" id="2.7.11.1"/>
    </reaction>
</comment>
<evidence type="ECO:0000259" key="10">
    <source>
        <dbReference type="PROSITE" id="PS50011"/>
    </source>
</evidence>
<evidence type="ECO:0000256" key="8">
    <source>
        <dbReference type="ARBA" id="ARBA00048679"/>
    </source>
</evidence>
<dbReference type="Gene3D" id="1.10.510.10">
    <property type="entry name" value="Transferase(Phosphotransferase) domain 1"/>
    <property type="match status" value="2"/>
</dbReference>
<dbReference type="PROSITE" id="PS50011">
    <property type="entry name" value="PROTEIN_KINASE_DOM"/>
    <property type="match status" value="1"/>
</dbReference>
<dbReference type="KEGG" id="lenr:94174039"/>
<dbReference type="OrthoDB" id="10252354at2759"/>
<organism evidence="11 12">
    <name type="scientific">Leishmania enriettii</name>
    <dbReference type="NCBI Taxonomy" id="5663"/>
    <lineage>
        <taxon>Eukaryota</taxon>
        <taxon>Discoba</taxon>
        <taxon>Euglenozoa</taxon>
        <taxon>Kinetoplastea</taxon>
        <taxon>Metakinetoplastina</taxon>
        <taxon>Trypanosomatida</taxon>
        <taxon>Trypanosomatidae</taxon>
        <taxon>Leishmaniinae</taxon>
        <taxon>Leishmania</taxon>
    </lineage>
</organism>
<dbReference type="PANTHER" id="PTHR48012">
    <property type="entry name" value="STERILE20-LIKE KINASE, ISOFORM B-RELATED"/>
    <property type="match status" value="1"/>
</dbReference>
<dbReference type="PANTHER" id="PTHR48012:SF10">
    <property type="entry name" value="FI20177P1"/>
    <property type="match status" value="1"/>
</dbReference>
<dbReference type="InterPro" id="IPR000719">
    <property type="entry name" value="Prot_kinase_dom"/>
</dbReference>
<evidence type="ECO:0000256" key="4">
    <source>
        <dbReference type="ARBA" id="ARBA00022741"/>
    </source>
</evidence>
<dbReference type="SUPFAM" id="SSF56112">
    <property type="entry name" value="Protein kinase-like (PK-like)"/>
    <property type="match status" value="1"/>
</dbReference>
<dbReference type="GO" id="GO:0005524">
    <property type="term" value="F:ATP binding"/>
    <property type="evidence" value="ECO:0007669"/>
    <property type="project" value="UniProtKB-KW"/>
</dbReference>
<dbReference type="RefSeq" id="XP_067694942.1">
    <property type="nucleotide sequence ID" value="XM_067838529.1"/>
</dbReference>
<evidence type="ECO:0000256" key="7">
    <source>
        <dbReference type="ARBA" id="ARBA00047899"/>
    </source>
</evidence>
<dbReference type="EMBL" id="JAFHKP010000011">
    <property type="protein sequence ID" value="KAG5483881.1"/>
    <property type="molecule type" value="Genomic_DNA"/>
</dbReference>
<keyword evidence="12" id="KW-1185">Reference proteome</keyword>
<keyword evidence="5" id="KW-0418">Kinase</keyword>
<dbReference type="SMART" id="SM00220">
    <property type="entry name" value="S_TKc"/>
    <property type="match status" value="1"/>
</dbReference>
<dbReference type="InterPro" id="IPR050629">
    <property type="entry name" value="STE20/SPS1-PAK"/>
</dbReference>
<comment type="similarity">
    <text evidence="1">Belongs to the protein kinase superfamily. STE Ser/Thr protein kinase family. STE20 subfamily.</text>
</comment>
<proteinExistence type="inferred from homology"/>
<keyword evidence="2" id="KW-0723">Serine/threonine-protein kinase</keyword>
<sequence>MSLDFVGVSAVPPLEVQHQRLTNMDPSVYAVFEECRYKSLIAVCHLARIIDAVMSGFEESIQATAAQAHEGTSYHDQALSSTSSTTREEPIGGPVSDAVISPGSTEDLPLFIPLADNESDGSFCITLHVEAKGSSNASELGYFSENAAKERSKHSTDMKAASPAAPGSEERNVALFPHLNGHWECGIFSGKRVYIDTGDLYIGRGATAMVYEGWMVVTDMVGGSEVCLAKVPVAIKEVTYNAKERKVRTLYELAVNLRLDMVHPGIVHSYYAGTYAPRLNVFHRTEKAMVYGHLVLARSVTGSVADVLKRTGPLPESEIKRCIAEVLSALQCIHEDYHLVHNDVKPHNILIFDDPSGYYADFKYQITDLTGIAPATPIEDALRDIAAATKQHGSAFSEGGTVMYMSPESCLGLGTLTSNDVWSLGITAFHMATGTLPWRPLERQHPSMILNGYRRKFTFRSLVDVHVKEISEGSNTSNLTETRALPHADSGDKLCVGFHTRSTAGSVMTGSSSCTCQVFRDKYKEFGPILDMLDEVSVSSEFRSFLAQCLIENPVKRPTCRQLRSHPFVKDVKVASQH</sequence>
<feature type="domain" description="Protein kinase" evidence="10">
    <location>
        <begin position="196"/>
        <end position="569"/>
    </location>
</feature>
<accession>A0A836HTE0</accession>
<dbReference type="GO" id="GO:0004674">
    <property type="term" value="F:protein serine/threonine kinase activity"/>
    <property type="evidence" value="ECO:0007669"/>
    <property type="project" value="UniProtKB-KW"/>
</dbReference>
<evidence type="ECO:0000256" key="5">
    <source>
        <dbReference type="ARBA" id="ARBA00022777"/>
    </source>
</evidence>
<dbReference type="Pfam" id="PF00069">
    <property type="entry name" value="Pkinase"/>
    <property type="match status" value="1"/>
</dbReference>
<feature type="compositionally biased region" description="Polar residues" evidence="9">
    <location>
        <begin position="74"/>
        <end position="85"/>
    </location>
</feature>
<keyword evidence="4" id="KW-0547">Nucleotide-binding</keyword>
<comment type="catalytic activity">
    <reaction evidence="8">
        <text>L-seryl-[protein] + ATP = O-phospho-L-seryl-[protein] + ADP + H(+)</text>
        <dbReference type="Rhea" id="RHEA:17989"/>
        <dbReference type="Rhea" id="RHEA-COMP:9863"/>
        <dbReference type="Rhea" id="RHEA-COMP:11604"/>
        <dbReference type="ChEBI" id="CHEBI:15378"/>
        <dbReference type="ChEBI" id="CHEBI:29999"/>
        <dbReference type="ChEBI" id="CHEBI:30616"/>
        <dbReference type="ChEBI" id="CHEBI:83421"/>
        <dbReference type="ChEBI" id="CHEBI:456216"/>
        <dbReference type="EC" id="2.7.11.1"/>
    </reaction>
</comment>
<name>A0A836HTE0_LEIEN</name>
<gene>
    <name evidence="11" type="ORF">CUR178_06878</name>
</gene>
<dbReference type="InterPro" id="IPR008271">
    <property type="entry name" value="Ser/Thr_kinase_AS"/>
</dbReference>
<protein>
    <recommendedName>
        <fullName evidence="10">Protein kinase domain-containing protein</fullName>
    </recommendedName>
</protein>
<evidence type="ECO:0000256" key="9">
    <source>
        <dbReference type="SAM" id="MobiDB-lite"/>
    </source>
</evidence>
<evidence type="ECO:0000256" key="6">
    <source>
        <dbReference type="ARBA" id="ARBA00022840"/>
    </source>
</evidence>
<dbReference type="AlphaFoldDB" id="A0A836HTE0"/>
<dbReference type="GeneID" id="94174039"/>
<evidence type="ECO:0000256" key="3">
    <source>
        <dbReference type="ARBA" id="ARBA00022679"/>
    </source>
</evidence>
<reference evidence="11 12" key="1">
    <citation type="submission" date="2021-02" db="EMBL/GenBank/DDBJ databases">
        <title>Leishmania (Mundinia) enrietti genome sequencing and assembly.</title>
        <authorList>
            <person name="Almutairi H."/>
            <person name="Gatherer D."/>
        </authorList>
    </citation>
    <scope>NUCLEOTIDE SEQUENCE [LARGE SCALE GENOMIC DNA]</scope>
    <source>
        <strain evidence="11">CUR178</strain>
    </source>
</reference>
<comment type="caution">
    <text evidence="11">The sequence shown here is derived from an EMBL/GenBank/DDBJ whole genome shotgun (WGS) entry which is preliminary data.</text>
</comment>
<evidence type="ECO:0000256" key="2">
    <source>
        <dbReference type="ARBA" id="ARBA00022527"/>
    </source>
</evidence>
<dbReference type="Proteomes" id="UP000674179">
    <property type="component" value="Chromosome 11"/>
</dbReference>
<evidence type="ECO:0000256" key="1">
    <source>
        <dbReference type="ARBA" id="ARBA00008874"/>
    </source>
</evidence>